<name>A0A1I0EEW5_9FIRM</name>
<evidence type="ECO:0000313" key="2">
    <source>
        <dbReference type="EMBL" id="SET43348.1"/>
    </source>
</evidence>
<dbReference type="AlphaFoldDB" id="A0A1I0EEW5"/>
<dbReference type="STRING" id="29364.SAMN04487772_12029"/>
<keyword evidence="3" id="KW-1185">Reference proteome</keyword>
<dbReference type="Proteomes" id="UP000199800">
    <property type="component" value="Unassembled WGS sequence"/>
</dbReference>
<dbReference type="InterPro" id="IPR036736">
    <property type="entry name" value="ACP-like_sf"/>
</dbReference>
<reference evidence="2 3" key="1">
    <citation type="submission" date="2016-10" db="EMBL/GenBank/DDBJ databases">
        <authorList>
            <person name="de Groot N.N."/>
        </authorList>
    </citation>
    <scope>NUCLEOTIDE SEQUENCE [LARGE SCALE GENOMIC DNA]</scope>
    <source>
        <strain evidence="2 3">DSM 1801</strain>
    </source>
</reference>
<gene>
    <name evidence="2" type="ORF">SAMN04487772_12029</name>
</gene>
<dbReference type="RefSeq" id="WP_092478488.1">
    <property type="nucleotide sequence ID" value="NZ_FOHN01000020.1"/>
</dbReference>
<feature type="domain" description="Carrier" evidence="1">
    <location>
        <begin position="10"/>
        <end position="91"/>
    </location>
</feature>
<dbReference type="EMBL" id="FOHN01000020">
    <property type="protein sequence ID" value="SET43348.1"/>
    <property type="molecule type" value="Genomic_DNA"/>
</dbReference>
<protein>
    <submittedName>
        <fullName evidence="2">Acyl carrier protein</fullName>
    </submittedName>
</protein>
<sequence>MKEITEEMKKELKEMVYEFIAEECEVQKEELNDETSITDDLDGDSLLLVELIELAKKKYDLDIKLQTIGKYLLKNEADTMKEIVDVFIKIYQYEDAIVDLDA</sequence>
<organism evidence="2 3">
    <name type="scientific">[Clostridium] polysaccharolyticum</name>
    <dbReference type="NCBI Taxonomy" id="29364"/>
    <lineage>
        <taxon>Bacteria</taxon>
        <taxon>Bacillati</taxon>
        <taxon>Bacillota</taxon>
        <taxon>Clostridia</taxon>
        <taxon>Lachnospirales</taxon>
        <taxon>Lachnospiraceae</taxon>
    </lineage>
</organism>
<evidence type="ECO:0000313" key="3">
    <source>
        <dbReference type="Proteomes" id="UP000199800"/>
    </source>
</evidence>
<proteinExistence type="predicted"/>
<dbReference type="Gene3D" id="1.10.1200.10">
    <property type="entry name" value="ACP-like"/>
    <property type="match status" value="1"/>
</dbReference>
<dbReference type="OrthoDB" id="1821972at2"/>
<accession>A0A1I0EEW5</accession>
<dbReference type="InterPro" id="IPR009081">
    <property type="entry name" value="PP-bd_ACP"/>
</dbReference>
<dbReference type="PROSITE" id="PS50075">
    <property type="entry name" value="CARRIER"/>
    <property type="match status" value="1"/>
</dbReference>
<dbReference type="SUPFAM" id="SSF47336">
    <property type="entry name" value="ACP-like"/>
    <property type="match status" value="1"/>
</dbReference>
<evidence type="ECO:0000259" key="1">
    <source>
        <dbReference type="PROSITE" id="PS50075"/>
    </source>
</evidence>
<dbReference type="Pfam" id="PF00550">
    <property type="entry name" value="PP-binding"/>
    <property type="match status" value="1"/>
</dbReference>